<dbReference type="SUPFAM" id="SSF55811">
    <property type="entry name" value="Nudix"/>
    <property type="match status" value="1"/>
</dbReference>
<evidence type="ECO:0000256" key="1">
    <source>
        <dbReference type="ARBA" id="ARBA00001946"/>
    </source>
</evidence>
<organism evidence="5 6">
    <name type="scientific">Cecembia rubra</name>
    <dbReference type="NCBI Taxonomy" id="1485585"/>
    <lineage>
        <taxon>Bacteria</taxon>
        <taxon>Pseudomonadati</taxon>
        <taxon>Bacteroidota</taxon>
        <taxon>Cytophagia</taxon>
        <taxon>Cytophagales</taxon>
        <taxon>Cyclobacteriaceae</taxon>
        <taxon>Cecembia</taxon>
    </lineage>
</organism>
<dbReference type="Proteomes" id="UP000240708">
    <property type="component" value="Unassembled WGS sequence"/>
</dbReference>
<dbReference type="AlphaFoldDB" id="A0A2P8EER3"/>
<evidence type="ECO:0000313" key="6">
    <source>
        <dbReference type="Proteomes" id="UP000240708"/>
    </source>
</evidence>
<evidence type="ECO:0000259" key="4">
    <source>
        <dbReference type="PROSITE" id="PS51462"/>
    </source>
</evidence>
<keyword evidence="2 3" id="KW-0378">Hydrolase</keyword>
<accession>A0A2P8EER3</accession>
<dbReference type="PANTHER" id="PTHR43046:SF14">
    <property type="entry name" value="MUTT_NUDIX FAMILY PROTEIN"/>
    <property type="match status" value="1"/>
</dbReference>
<dbReference type="RefSeq" id="WP_106565987.1">
    <property type="nucleotide sequence ID" value="NZ_PYGF01000001.1"/>
</dbReference>
<evidence type="ECO:0000313" key="5">
    <source>
        <dbReference type="EMBL" id="PSL07958.1"/>
    </source>
</evidence>
<protein>
    <submittedName>
        <fullName evidence="5">ADP-ribose pyrophosphatase YjhB (NUDIX family)</fullName>
    </submittedName>
</protein>
<dbReference type="InterPro" id="IPR020084">
    <property type="entry name" value="NUDIX_hydrolase_CS"/>
</dbReference>
<comment type="similarity">
    <text evidence="3">Belongs to the Nudix hydrolase family.</text>
</comment>
<comment type="cofactor">
    <cofactor evidence="1">
        <name>Mg(2+)</name>
        <dbReference type="ChEBI" id="CHEBI:18420"/>
    </cofactor>
</comment>
<dbReference type="Pfam" id="PF00293">
    <property type="entry name" value="NUDIX"/>
    <property type="match status" value="1"/>
</dbReference>
<gene>
    <name evidence="5" type="ORF">CLV48_101899</name>
</gene>
<dbReference type="Gene3D" id="3.90.79.10">
    <property type="entry name" value="Nucleoside Triphosphate Pyrophosphohydrolase"/>
    <property type="match status" value="1"/>
</dbReference>
<dbReference type="InterPro" id="IPR015797">
    <property type="entry name" value="NUDIX_hydrolase-like_dom_sf"/>
</dbReference>
<dbReference type="EMBL" id="PYGF01000001">
    <property type="protein sequence ID" value="PSL07958.1"/>
    <property type="molecule type" value="Genomic_DNA"/>
</dbReference>
<dbReference type="CDD" id="cd02883">
    <property type="entry name" value="NUDIX_Hydrolase"/>
    <property type="match status" value="1"/>
</dbReference>
<proteinExistence type="inferred from homology"/>
<dbReference type="InterPro" id="IPR000086">
    <property type="entry name" value="NUDIX_hydrolase_dom"/>
</dbReference>
<dbReference type="PROSITE" id="PS00893">
    <property type="entry name" value="NUDIX_BOX"/>
    <property type="match status" value="1"/>
</dbReference>
<keyword evidence="6" id="KW-1185">Reference proteome</keyword>
<dbReference type="GO" id="GO:0016787">
    <property type="term" value="F:hydrolase activity"/>
    <property type="evidence" value="ECO:0007669"/>
    <property type="project" value="UniProtKB-KW"/>
</dbReference>
<reference evidence="5 6" key="1">
    <citation type="submission" date="2018-03" db="EMBL/GenBank/DDBJ databases">
        <title>Genomic Encyclopedia of Archaeal and Bacterial Type Strains, Phase II (KMG-II): from individual species to whole genera.</title>
        <authorList>
            <person name="Goeker M."/>
        </authorList>
    </citation>
    <scope>NUCLEOTIDE SEQUENCE [LARGE SCALE GENOMIC DNA]</scope>
    <source>
        <strain evidence="5 6">DSM 28057</strain>
    </source>
</reference>
<evidence type="ECO:0000256" key="3">
    <source>
        <dbReference type="RuleBase" id="RU003476"/>
    </source>
</evidence>
<feature type="domain" description="Nudix hydrolase" evidence="4">
    <location>
        <begin position="10"/>
        <end position="135"/>
    </location>
</feature>
<dbReference type="OrthoDB" id="9810648at2"/>
<dbReference type="PANTHER" id="PTHR43046">
    <property type="entry name" value="GDP-MANNOSE MANNOSYL HYDROLASE"/>
    <property type="match status" value="1"/>
</dbReference>
<dbReference type="PRINTS" id="PR00502">
    <property type="entry name" value="NUDIXFAMILY"/>
</dbReference>
<evidence type="ECO:0000256" key="2">
    <source>
        <dbReference type="ARBA" id="ARBA00022801"/>
    </source>
</evidence>
<sequence>MNDLIVPACFYRVSVKALILDDQKRFLLLKEENGFWELPGGGLDFGESPQQGITRELMEEMGLKVSYISEHPLYFFPTINPKNQYIVNAVYETKVHHLDFTPSPECLEIRFYTPEEVLQIKESMYPNVLEFIKHFNY</sequence>
<comment type="caution">
    <text evidence="5">The sequence shown here is derived from an EMBL/GenBank/DDBJ whole genome shotgun (WGS) entry which is preliminary data.</text>
</comment>
<dbReference type="InterPro" id="IPR020476">
    <property type="entry name" value="Nudix_hydrolase"/>
</dbReference>
<dbReference type="PROSITE" id="PS51462">
    <property type="entry name" value="NUDIX"/>
    <property type="match status" value="1"/>
</dbReference>
<name>A0A2P8EER3_9BACT</name>